<dbReference type="Gene3D" id="3.40.47.10">
    <property type="match status" value="1"/>
</dbReference>
<accession>B3MLF6</accession>
<dbReference type="InterPro" id="IPR016039">
    <property type="entry name" value="Thiolase-like"/>
</dbReference>
<protein>
    <submittedName>
        <fullName evidence="1">Uncharacterized protein</fullName>
    </submittedName>
</protein>
<dbReference type="GeneID" id="6502445"/>
<dbReference type="InterPro" id="IPR010512">
    <property type="entry name" value="DUF1091"/>
</dbReference>
<evidence type="ECO:0000313" key="2">
    <source>
        <dbReference type="Proteomes" id="UP000007801"/>
    </source>
</evidence>
<gene>
    <name evidence="1" type="primary">Dana\GF19696</name>
    <name evidence="1" type="synonym">dana_GLEANR_22101</name>
    <name evidence="1" type="ORF">GF19696</name>
</gene>
<dbReference type="GO" id="GO:0016746">
    <property type="term" value="F:acyltransferase activity"/>
    <property type="evidence" value="ECO:0007669"/>
    <property type="project" value="InterPro"/>
</dbReference>
<reference evidence="1 2" key="1">
    <citation type="journal article" date="2007" name="Nature">
        <title>Evolution of genes and genomes on the Drosophila phylogeny.</title>
        <authorList>
            <consortium name="Drosophila 12 Genomes Consortium"/>
            <person name="Clark A.G."/>
            <person name="Eisen M.B."/>
            <person name="Smith D.R."/>
            <person name="Bergman C.M."/>
            <person name="Oliver B."/>
            <person name="Markow T.A."/>
            <person name="Kaufman T.C."/>
            <person name="Kellis M."/>
            <person name="Gelbart W."/>
            <person name="Iyer V.N."/>
            <person name="Pollard D.A."/>
            <person name="Sackton T.B."/>
            <person name="Larracuente A.M."/>
            <person name="Singh N.D."/>
            <person name="Abad J.P."/>
            <person name="Abt D.N."/>
            <person name="Adryan B."/>
            <person name="Aguade M."/>
            <person name="Akashi H."/>
            <person name="Anderson W.W."/>
            <person name="Aquadro C.F."/>
            <person name="Ardell D.H."/>
            <person name="Arguello R."/>
            <person name="Artieri C.G."/>
            <person name="Barbash D.A."/>
            <person name="Barker D."/>
            <person name="Barsanti P."/>
            <person name="Batterham P."/>
            <person name="Batzoglou S."/>
            <person name="Begun D."/>
            <person name="Bhutkar A."/>
            <person name="Blanco E."/>
            <person name="Bosak S.A."/>
            <person name="Bradley R.K."/>
            <person name="Brand A.D."/>
            <person name="Brent M.R."/>
            <person name="Brooks A.N."/>
            <person name="Brown R.H."/>
            <person name="Butlin R.K."/>
            <person name="Caggese C."/>
            <person name="Calvi B.R."/>
            <person name="Bernardo de Carvalho A."/>
            <person name="Caspi A."/>
            <person name="Castrezana S."/>
            <person name="Celniker S.E."/>
            <person name="Chang J.L."/>
            <person name="Chapple C."/>
            <person name="Chatterji S."/>
            <person name="Chinwalla A."/>
            <person name="Civetta A."/>
            <person name="Clifton S.W."/>
            <person name="Comeron J.M."/>
            <person name="Costello J.C."/>
            <person name="Coyne J.A."/>
            <person name="Daub J."/>
            <person name="David R.G."/>
            <person name="Delcher A.L."/>
            <person name="Delehaunty K."/>
            <person name="Do C.B."/>
            <person name="Ebling H."/>
            <person name="Edwards K."/>
            <person name="Eickbush T."/>
            <person name="Evans J.D."/>
            <person name="Filipski A."/>
            <person name="Findeiss S."/>
            <person name="Freyhult E."/>
            <person name="Fulton L."/>
            <person name="Fulton R."/>
            <person name="Garcia A.C."/>
            <person name="Gardiner A."/>
            <person name="Garfield D.A."/>
            <person name="Garvin B.E."/>
            <person name="Gibson G."/>
            <person name="Gilbert D."/>
            <person name="Gnerre S."/>
            <person name="Godfrey J."/>
            <person name="Good R."/>
            <person name="Gotea V."/>
            <person name="Gravely B."/>
            <person name="Greenberg A.J."/>
            <person name="Griffiths-Jones S."/>
            <person name="Gross S."/>
            <person name="Guigo R."/>
            <person name="Gustafson E.A."/>
            <person name="Haerty W."/>
            <person name="Hahn M.W."/>
            <person name="Halligan D.L."/>
            <person name="Halpern A.L."/>
            <person name="Halter G.M."/>
            <person name="Han M.V."/>
            <person name="Heger A."/>
            <person name="Hillier L."/>
            <person name="Hinrichs A.S."/>
            <person name="Holmes I."/>
            <person name="Hoskins R.A."/>
            <person name="Hubisz M.J."/>
            <person name="Hultmark D."/>
            <person name="Huntley M.A."/>
            <person name="Jaffe D.B."/>
            <person name="Jagadeeshan S."/>
            <person name="Jeck W.R."/>
            <person name="Johnson J."/>
            <person name="Jones C.D."/>
            <person name="Jordan W.C."/>
            <person name="Karpen G.H."/>
            <person name="Kataoka E."/>
            <person name="Keightley P.D."/>
            <person name="Kheradpour P."/>
            <person name="Kirkness E.F."/>
            <person name="Koerich L.B."/>
            <person name="Kristiansen K."/>
            <person name="Kudrna D."/>
            <person name="Kulathinal R.J."/>
            <person name="Kumar S."/>
            <person name="Kwok R."/>
            <person name="Lander E."/>
            <person name="Langley C.H."/>
            <person name="Lapoint R."/>
            <person name="Lazzaro B.P."/>
            <person name="Lee S.J."/>
            <person name="Levesque L."/>
            <person name="Li R."/>
            <person name="Lin C.F."/>
            <person name="Lin M.F."/>
            <person name="Lindblad-Toh K."/>
            <person name="Llopart A."/>
            <person name="Long M."/>
            <person name="Low L."/>
            <person name="Lozovsky E."/>
            <person name="Lu J."/>
            <person name="Luo M."/>
            <person name="Machado C.A."/>
            <person name="Makalowski W."/>
            <person name="Marzo M."/>
            <person name="Matsuda M."/>
            <person name="Matzkin L."/>
            <person name="McAllister B."/>
            <person name="McBride C.S."/>
            <person name="McKernan B."/>
            <person name="McKernan K."/>
            <person name="Mendez-Lago M."/>
            <person name="Minx P."/>
            <person name="Mollenhauer M.U."/>
            <person name="Montooth K."/>
            <person name="Mount S.M."/>
            <person name="Mu X."/>
            <person name="Myers E."/>
            <person name="Negre B."/>
            <person name="Newfeld S."/>
            <person name="Nielsen R."/>
            <person name="Noor M.A."/>
            <person name="O'Grady P."/>
            <person name="Pachter L."/>
            <person name="Papaceit M."/>
            <person name="Parisi M.J."/>
            <person name="Parisi M."/>
            <person name="Parts L."/>
            <person name="Pedersen J.S."/>
            <person name="Pesole G."/>
            <person name="Phillippy A.M."/>
            <person name="Ponting C.P."/>
            <person name="Pop M."/>
            <person name="Porcelli D."/>
            <person name="Powell J.R."/>
            <person name="Prohaska S."/>
            <person name="Pruitt K."/>
            <person name="Puig M."/>
            <person name="Quesneville H."/>
            <person name="Ram K.R."/>
            <person name="Rand D."/>
            <person name="Rasmussen M.D."/>
            <person name="Reed L.K."/>
            <person name="Reenan R."/>
            <person name="Reily A."/>
            <person name="Remington K.A."/>
            <person name="Rieger T.T."/>
            <person name="Ritchie M.G."/>
            <person name="Robin C."/>
            <person name="Rogers Y.H."/>
            <person name="Rohde C."/>
            <person name="Rozas J."/>
            <person name="Rubenfield M.J."/>
            <person name="Ruiz A."/>
            <person name="Russo S."/>
            <person name="Salzberg S.L."/>
            <person name="Sanchez-Gracia A."/>
            <person name="Saranga D.J."/>
            <person name="Sato H."/>
            <person name="Schaeffer S.W."/>
            <person name="Schatz M.C."/>
            <person name="Schlenke T."/>
            <person name="Schwartz R."/>
            <person name="Segarra C."/>
            <person name="Singh R.S."/>
            <person name="Sirot L."/>
            <person name="Sirota M."/>
            <person name="Sisneros N.B."/>
            <person name="Smith C.D."/>
            <person name="Smith T.F."/>
            <person name="Spieth J."/>
            <person name="Stage D.E."/>
            <person name="Stark A."/>
            <person name="Stephan W."/>
            <person name="Strausberg R.L."/>
            <person name="Strempel S."/>
            <person name="Sturgill D."/>
            <person name="Sutton G."/>
            <person name="Sutton G.G."/>
            <person name="Tao W."/>
            <person name="Teichmann S."/>
            <person name="Tobari Y.N."/>
            <person name="Tomimura Y."/>
            <person name="Tsolas J.M."/>
            <person name="Valente V.L."/>
            <person name="Venter E."/>
            <person name="Venter J.C."/>
            <person name="Vicario S."/>
            <person name="Vieira F.G."/>
            <person name="Vilella A.J."/>
            <person name="Villasante A."/>
            <person name="Walenz B."/>
            <person name="Wang J."/>
            <person name="Wasserman M."/>
            <person name="Watts T."/>
            <person name="Wilson D."/>
            <person name="Wilson R.K."/>
            <person name="Wing R.A."/>
            <person name="Wolfner M.F."/>
            <person name="Wong A."/>
            <person name="Wong G.K."/>
            <person name="Wu C.I."/>
            <person name="Wu G."/>
            <person name="Yamamoto D."/>
            <person name="Yang H.P."/>
            <person name="Yang S.P."/>
            <person name="Yorke J.A."/>
            <person name="Yoshida K."/>
            <person name="Zdobnov E."/>
            <person name="Zhang P."/>
            <person name="Zhang Y."/>
            <person name="Zimin A.V."/>
            <person name="Baldwin J."/>
            <person name="Abdouelleil A."/>
            <person name="Abdulkadir J."/>
            <person name="Abebe A."/>
            <person name="Abera B."/>
            <person name="Abreu J."/>
            <person name="Acer S.C."/>
            <person name="Aftuck L."/>
            <person name="Alexander A."/>
            <person name="An P."/>
            <person name="Anderson E."/>
            <person name="Anderson S."/>
            <person name="Arachi H."/>
            <person name="Azer M."/>
            <person name="Bachantsang P."/>
            <person name="Barry A."/>
            <person name="Bayul T."/>
            <person name="Berlin A."/>
            <person name="Bessette D."/>
            <person name="Bloom T."/>
            <person name="Blye J."/>
            <person name="Boguslavskiy L."/>
            <person name="Bonnet C."/>
            <person name="Boukhgalter B."/>
            <person name="Bourzgui I."/>
            <person name="Brown A."/>
            <person name="Cahill P."/>
            <person name="Channer S."/>
            <person name="Cheshatsang Y."/>
            <person name="Chuda L."/>
            <person name="Citroen M."/>
            <person name="Collymore A."/>
            <person name="Cooke P."/>
            <person name="Costello M."/>
            <person name="D'Aco K."/>
            <person name="Daza R."/>
            <person name="De Haan G."/>
            <person name="DeGray S."/>
            <person name="DeMaso C."/>
            <person name="Dhargay N."/>
            <person name="Dooley K."/>
            <person name="Dooley E."/>
            <person name="Doricent M."/>
            <person name="Dorje P."/>
            <person name="Dorjee K."/>
            <person name="Dupes A."/>
            <person name="Elong R."/>
            <person name="Falk J."/>
            <person name="Farina A."/>
            <person name="Faro S."/>
            <person name="Ferguson D."/>
            <person name="Fisher S."/>
            <person name="Foley C.D."/>
            <person name="Franke A."/>
            <person name="Friedrich D."/>
            <person name="Gadbois L."/>
            <person name="Gearin G."/>
            <person name="Gearin C.R."/>
            <person name="Giannoukos G."/>
            <person name="Goode T."/>
            <person name="Graham J."/>
            <person name="Grandbois E."/>
            <person name="Grewal S."/>
            <person name="Gyaltsen K."/>
            <person name="Hafez N."/>
            <person name="Hagos B."/>
            <person name="Hall J."/>
            <person name="Henson C."/>
            <person name="Hollinger A."/>
            <person name="Honan T."/>
            <person name="Huard M.D."/>
            <person name="Hughes L."/>
            <person name="Hurhula B."/>
            <person name="Husby M.E."/>
            <person name="Kamat A."/>
            <person name="Kanga B."/>
            <person name="Kashin S."/>
            <person name="Khazanovich D."/>
            <person name="Kisner P."/>
            <person name="Lance K."/>
            <person name="Lara M."/>
            <person name="Lee W."/>
            <person name="Lennon N."/>
            <person name="Letendre F."/>
            <person name="LeVine R."/>
            <person name="Lipovsky A."/>
            <person name="Liu X."/>
            <person name="Liu J."/>
            <person name="Liu S."/>
            <person name="Lokyitsang T."/>
            <person name="Lokyitsang Y."/>
            <person name="Lubonja R."/>
            <person name="Lui A."/>
            <person name="MacDonald P."/>
            <person name="Magnisalis V."/>
            <person name="Maru K."/>
            <person name="Matthews C."/>
            <person name="McCusker W."/>
            <person name="McDonough S."/>
            <person name="Mehta T."/>
            <person name="Meldrim J."/>
            <person name="Meneus L."/>
            <person name="Mihai O."/>
            <person name="Mihalev A."/>
            <person name="Mihova T."/>
            <person name="Mittelman R."/>
            <person name="Mlenga V."/>
            <person name="Montmayeur A."/>
            <person name="Mulrain L."/>
            <person name="Navidi A."/>
            <person name="Naylor J."/>
            <person name="Negash T."/>
            <person name="Nguyen T."/>
            <person name="Nguyen N."/>
            <person name="Nicol R."/>
            <person name="Norbu C."/>
            <person name="Norbu N."/>
            <person name="Novod N."/>
            <person name="O'Neill B."/>
            <person name="Osman S."/>
            <person name="Markiewicz E."/>
            <person name="Oyono O.L."/>
            <person name="Patti C."/>
            <person name="Phunkhang P."/>
            <person name="Pierre F."/>
            <person name="Priest M."/>
            <person name="Raghuraman S."/>
            <person name="Rege F."/>
            <person name="Reyes R."/>
            <person name="Rise C."/>
            <person name="Rogov P."/>
            <person name="Ross K."/>
            <person name="Ryan E."/>
            <person name="Settipalli S."/>
            <person name="Shea T."/>
            <person name="Sherpa N."/>
            <person name="Shi L."/>
            <person name="Shih D."/>
            <person name="Sparrow T."/>
            <person name="Spaulding J."/>
            <person name="Stalker J."/>
            <person name="Stange-Thomann N."/>
            <person name="Stavropoulos S."/>
            <person name="Stone C."/>
            <person name="Strader C."/>
            <person name="Tesfaye S."/>
            <person name="Thomson T."/>
            <person name="Thoulutsang Y."/>
            <person name="Thoulutsang D."/>
            <person name="Topham K."/>
            <person name="Topping I."/>
            <person name="Tsamla T."/>
            <person name="Vassiliev H."/>
            <person name="Vo A."/>
            <person name="Wangchuk T."/>
            <person name="Wangdi T."/>
            <person name="Weiand M."/>
            <person name="Wilkinson J."/>
            <person name="Wilson A."/>
            <person name="Yadav S."/>
            <person name="Young G."/>
            <person name="Yu Q."/>
            <person name="Zembek L."/>
            <person name="Zhong D."/>
            <person name="Zimmer A."/>
            <person name="Zwirko Z."/>
            <person name="Jaffe D.B."/>
            <person name="Alvarez P."/>
            <person name="Brockman W."/>
            <person name="Butler J."/>
            <person name="Chin C."/>
            <person name="Gnerre S."/>
            <person name="Grabherr M."/>
            <person name="Kleber M."/>
            <person name="Mauceli E."/>
            <person name="MacCallum I."/>
        </authorList>
    </citation>
    <scope>NUCLEOTIDE SEQUENCE [LARGE SCALE GENOMIC DNA]</scope>
    <source>
        <strain evidence="2">Tucson 14024-0371.13</strain>
    </source>
</reference>
<dbReference type="AlphaFoldDB" id="B3MLF6"/>
<sequence length="111" mass="13431">MMVNSVLDFWRPNKQHMRVFDVRFSLCSFFEESHKNKFFNNYSKAIKKFATKEFKCPFEANVTYGVKKLYFDERDFPTFVPLGKFRSKFEYYLNEDVWATFSAQGQIISWN</sequence>
<keyword evidence="2" id="KW-1185">Reference proteome</keyword>
<dbReference type="OrthoDB" id="8020757at2759"/>
<dbReference type="InParanoid" id="B3MLF6"/>
<dbReference type="Proteomes" id="UP000007801">
    <property type="component" value="Unassembled WGS sequence"/>
</dbReference>
<dbReference type="SMART" id="SM00697">
    <property type="entry name" value="DM8"/>
    <property type="match status" value="1"/>
</dbReference>
<dbReference type="EMBL" id="CH902620">
    <property type="protein sequence ID" value="EDV30745.2"/>
    <property type="molecule type" value="Genomic_DNA"/>
</dbReference>
<evidence type="ECO:0000313" key="1">
    <source>
        <dbReference type="EMBL" id="EDV30745.2"/>
    </source>
</evidence>
<name>B3MLF6_DROAN</name>
<dbReference type="KEGG" id="dan:6502445"/>
<dbReference type="PANTHER" id="PTHR20898">
    <property type="entry name" value="DAEDALUS ON 3-RELATED-RELATED"/>
    <property type="match status" value="1"/>
</dbReference>
<dbReference type="Pfam" id="PF06477">
    <property type="entry name" value="DUF1091"/>
    <property type="match status" value="1"/>
</dbReference>
<dbReference type="PANTHER" id="PTHR20898:SF0">
    <property type="entry name" value="DAEDALUS ON 3-RELATED"/>
    <property type="match status" value="1"/>
</dbReference>
<proteinExistence type="predicted"/>
<organism evidence="1 2">
    <name type="scientific">Drosophila ananassae</name>
    <name type="common">Fruit fly</name>
    <dbReference type="NCBI Taxonomy" id="7217"/>
    <lineage>
        <taxon>Eukaryota</taxon>
        <taxon>Metazoa</taxon>
        <taxon>Ecdysozoa</taxon>
        <taxon>Arthropoda</taxon>
        <taxon>Hexapoda</taxon>
        <taxon>Insecta</taxon>
        <taxon>Pterygota</taxon>
        <taxon>Neoptera</taxon>
        <taxon>Endopterygota</taxon>
        <taxon>Diptera</taxon>
        <taxon>Brachycera</taxon>
        <taxon>Muscomorpha</taxon>
        <taxon>Ephydroidea</taxon>
        <taxon>Drosophilidae</taxon>
        <taxon>Drosophila</taxon>
        <taxon>Sophophora</taxon>
    </lineage>
</organism>
<dbReference type="HOGENOM" id="CLU_129483_0_0_1"/>